<dbReference type="InterPro" id="IPR003148">
    <property type="entry name" value="RCK_N"/>
</dbReference>
<dbReference type="Pfam" id="PF02254">
    <property type="entry name" value="TrkA_N"/>
    <property type="match status" value="2"/>
</dbReference>
<dbReference type="SUPFAM" id="SSF116726">
    <property type="entry name" value="TrkA C-terminal domain-like"/>
    <property type="match status" value="2"/>
</dbReference>
<feature type="domain" description="RCK C-terminal" evidence="8">
    <location>
        <begin position="371"/>
        <end position="452"/>
    </location>
</feature>
<dbReference type="GO" id="GO:0015079">
    <property type="term" value="F:potassium ion transmembrane transporter activity"/>
    <property type="evidence" value="ECO:0007669"/>
    <property type="project" value="InterPro"/>
</dbReference>
<dbReference type="RefSeq" id="WP_103240854.1">
    <property type="nucleotide sequence ID" value="NZ_JANJZD010000019.1"/>
</dbReference>
<keyword evidence="10" id="KW-1185">Reference proteome</keyword>
<organism evidence="9 10">
    <name type="scientific">Acetatifactor muris</name>
    <dbReference type="NCBI Taxonomy" id="879566"/>
    <lineage>
        <taxon>Bacteria</taxon>
        <taxon>Bacillati</taxon>
        <taxon>Bacillota</taxon>
        <taxon>Clostridia</taxon>
        <taxon>Lachnospirales</taxon>
        <taxon>Lachnospiraceae</taxon>
        <taxon>Acetatifactor</taxon>
    </lineage>
</organism>
<dbReference type="InterPro" id="IPR006037">
    <property type="entry name" value="RCK_C"/>
</dbReference>
<evidence type="ECO:0000256" key="6">
    <source>
        <dbReference type="ARBA" id="ARBA00023065"/>
    </source>
</evidence>
<dbReference type="InterPro" id="IPR006036">
    <property type="entry name" value="K_uptake_TrkA"/>
</dbReference>
<protein>
    <recommendedName>
        <fullName evidence="1">Trk system potassium uptake protein TrkA</fullName>
    </recommendedName>
</protein>
<dbReference type="Pfam" id="PF02080">
    <property type="entry name" value="TrkA_C"/>
    <property type="match status" value="1"/>
</dbReference>
<dbReference type="PANTHER" id="PTHR43833:SF5">
    <property type="entry name" value="TRK SYSTEM POTASSIUM UPTAKE PROTEIN TRKA"/>
    <property type="match status" value="1"/>
</dbReference>
<dbReference type="OrthoDB" id="9775180at2"/>
<accession>A0A2K4ZK27</accession>
<dbReference type="EMBL" id="OFSM01000019">
    <property type="protein sequence ID" value="SOY30752.1"/>
    <property type="molecule type" value="Genomic_DNA"/>
</dbReference>
<evidence type="ECO:0000313" key="10">
    <source>
        <dbReference type="Proteomes" id="UP000236311"/>
    </source>
</evidence>
<keyword evidence="2" id="KW-0813">Transport</keyword>
<dbReference type="InterPro" id="IPR036721">
    <property type="entry name" value="RCK_C_sf"/>
</dbReference>
<sequence>MKIIVAGNGKVGAALTRQLSAEGYDLTLIDSNLKVLESSEERYDIMVVQGNCASMGVLMQAGVKEADLLIAMTGADELNLLCCMTAHALNEKIHTIARVCNPEYMDQIFAMREMFGLSMAVNPERQAAVEIERLLKYPGFLKRDTFTRGRVEIVELRIDSRSKLCDVALNDMYGIVKCKILVCAVLRNGKAVAPNGNFVLREGDRIFVTAFTNTLTVLLKNLGVITHKTKRVILCGGGRISYYLAKQLENSGIGLQIIEKDAGRCRQLAAQLPAACIIQGDASSQFLLESEGISDCDALVTMTGLDELNMIISLYGTSCNVPQVITKLGHMENTSILGSMSLDSVISPKELCCNTIVQYVRAMENQTGAALTVHTIADGQAEAMEFLVDEKTRHCGKALKTLRLKKDVLVVCIAKGARMEIPNGDSYFNIGDIVYIVTGRDKSIYQLNDIFE</sequence>
<dbReference type="PANTHER" id="PTHR43833">
    <property type="entry name" value="POTASSIUM CHANNEL PROTEIN 2-RELATED-RELATED"/>
    <property type="match status" value="1"/>
</dbReference>
<evidence type="ECO:0000256" key="1">
    <source>
        <dbReference type="ARBA" id="ARBA00017378"/>
    </source>
</evidence>
<dbReference type="Gene3D" id="3.40.50.720">
    <property type="entry name" value="NAD(P)-binding Rossmann-like Domain"/>
    <property type="match status" value="2"/>
</dbReference>
<evidence type="ECO:0000256" key="3">
    <source>
        <dbReference type="ARBA" id="ARBA00022538"/>
    </source>
</evidence>
<evidence type="ECO:0000256" key="4">
    <source>
        <dbReference type="ARBA" id="ARBA00022958"/>
    </source>
</evidence>
<dbReference type="Gene3D" id="3.30.70.1450">
    <property type="entry name" value="Regulator of K+ conductance, C-terminal domain"/>
    <property type="match status" value="2"/>
</dbReference>
<dbReference type="NCBIfam" id="NF007039">
    <property type="entry name" value="PRK09496.3-2"/>
    <property type="match status" value="1"/>
</dbReference>
<evidence type="ECO:0000256" key="2">
    <source>
        <dbReference type="ARBA" id="ARBA00022448"/>
    </source>
</evidence>
<dbReference type="NCBIfam" id="NF007033">
    <property type="entry name" value="PRK09496.1-5"/>
    <property type="match status" value="1"/>
</dbReference>
<evidence type="ECO:0000259" key="8">
    <source>
        <dbReference type="PROSITE" id="PS51202"/>
    </source>
</evidence>
<feature type="domain" description="RCK C-terminal" evidence="8">
    <location>
        <begin position="141"/>
        <end position="224"/>
    </location>
</feature>
<dbReference type="PROSITE" id="PS51201">
    <property type="entry name" value="RCK_N"/>
    <property type="match status" value="2"/>
</dbReference>
<dbReference type="PRINTS" id="PR00335">
    <property type="entry name" value="KUPTAKETRKA"/>
</dbReference>
<dbReference type="AlphaFoldDB" id="A0A2K4ZK27"/>
<proteinExistence type="predicted"/>
<dbReference type="Proteomes" id="UP000236311">
    <property type="component" value="Unassembled WGS sequence"/>
</dbReference>
<keyword evidence="4" id="KW-0630">Potassium</keyword>
<reference evidence="9 10" key="1">
    <citation type="submission" date="2018-01" db="EMBL/GenBank/DDBJ databases">
        <authorList>
            <person name="Gaut B.S."/>
            <person name="Morton B.R."/>
            <person name="Clegg M.T."/>
            <person name="Duvall M.R."/>
        </authorList>
    </citation>
    <scope>NUCLEOTIDE SEQUENCE [LARGE SCALE GENOMIC DNA]</scope>
    <source>
        <strain evidence="9">GP69</strain>
    </source>
</reference>
<evidence type="ECO:0000313" key="9">
    <source>
        <dbReference type="EMBL" id="SOY30752.1"/>
    </source>
</evidence>
<dbReference type="GO" id="GO:0005886">
    <property type="term" value="C:plasma membrane"/>
    <property type="evidence" value="ECO:0007669"/>
    <property type="project" value="InterPro"/>
</dbReference>
<dbReference type="InterPro" id="IPR036291">
    <property type="entry name" value="NAD(P)-bd_dom_sf"/>
</dbReference>
<name>A0A2K4ZK27_9FIRM</name>
<feature type="domain" description="RCK N-terminal" evidence="7">
    <location>
        <begin position="1"/>
        <end position="121"/>
    </location>
</feature>
<dbReference type="PROSITE" id="PS51202">
    <property type="entry name" value="RCK_C"/>
    <property type="match status" value="2"/>
</dbReference>
<keyword evidence="5" id="KW-0520">NAD</keyword>
<gene>
    <name evidence="9" type="primary">trkA</name>
    <name evidence="9" type="ORF">AMURIS_03483</name>
</gene>
<evidence type="ECO:0000259" key="7">
    <source>
        <dbReference type="PROSITE" id="PS51201"/>
    </source>
</evidence>
<keyword evidence="6" id="KW-0406">Ion transport</keyword>
<feature type="domain" description="RCK N-terminal" evidence="7">
    <location>
        <begin position="229"/>
        <end position="346"/>
    </location>
</feature>
<evidence type="ECO:0000256" key="5">
    <source>
        <dbReference type="ARBA" id="ARBA00023027"/>
    </source>
</evidence>
<dbReference type="InterPro" id="IPR050721">
    <property type="entry name" value="Trk_Ktr_HKT_K-transport"/>
</dbReference>
<keyword evidence="3" id="KW-0633">Potassium transport</keyword>
<dbReference type="SUPFAM" id="SSF51735">
    <property type="entry name" value="NAD(P)-binding Rossmann-fold domains"/>
    <property type="match status" value="2"/>
</dbReference>